<name>A0A397JBF6_9GLOM</name>
<keyword evidence="1" id="KW-0677">Repeat</keyword>
<comment type="caution">
    <text evidence="4">The sequence shown here is derived from an EMBL/GenBank/DDBJ whole genome shotgun (WGS) entry which is preliminary data.</text>
</comment>
<dbReference type="GO" id="GO:0005216">
    <property type="term" value="F:monoatomic ion channel activity"/>
    <property type="evidence" value="ECO:0007669"/>
    <property type="project" value="InterPro"/>
</dbReference>
<feature type="transmembrane region" description="Helical" evidence="3">
    <location>
        <begin position="851"/>
        <end position="870"/>
    </location>
</feature>
<feature type="compositionally biased region" description="Acidic residues" evidence="2">
    <location>
        <begin position="1174"/>
        <end position="1189"/>
    </location>
</feature>
<keyword evidence="3" id="KW-0472">Membrane</keyword>
<dbReference type="InterPro" id="IPR024862">
    <property type="entry name" value="TRPV"/>
</dbReference>
<dbReference type="EMBL" id="PQFF01000091">
    <property type="protein sequence ID" value="RHZ83306.1"/>
    <property type="molecule type" value="Genomic_DNA"/>
</dbReference>
<dbReference type="GO" id="GO:0005886">
    <property type="term" value="C:plasma membrane"/>
    <property type="evidence" value="ECO:0007669"/>
    <property type="project" value="TreeGrafter"/>
</dbReference>
<evidence type="ECO:0000313" key="4">
    <source>
        <dbReference type="EMBL" id="RHZ83306.1"/>
    </source>
</evidence>
<proteinExistence type="predicted"/>
<evidence type="ECO:0000256" key="1">
    <source>
        <dbReference type="ARBA" id="ARBA00022737"/>
    </source>
</evidence>
<dbReference type="SUPFAM" id="SSF82171">
    <property type="entry name" value="DPP6 N-terminal domain-like"/>
    <property type="match status" value="1"/>
</dbReference>
<dbReference type="GO" id="GO:0098703">
    <property type="term" value="P:calcium ion import across plasma membrane"/>
    <property type="evidence" value="ECO:0007669"/>
    <property type="project" value="TreeGrafter"/>
</dbReference>
<evidence type="ECO:0008006" key="6">
    <source>
        <dbReference type="Google" id="ProtNLM"/>
    </source>
</evidence>
<feature type="transmembrane region" description="Helical" evidence="3">
    <location>
        <begin position="910"/>
        <end position="932"/>
    </location>
</feature>
<keyword evidence="3" id="KW-1133">Transmembrane helix</keyword>
<dbReference type="Proteomes" id="UP000266861">
    <property type="component" value="Unassembled WGS sequence"/>
</dbReference>
<evidence type="ECO:0000256" key="3">
    <source>
        <dbReference type="SAM" id="Phobius"/>
    </source>
</evidence>
<feature type="region of interest" description="Disordered" evidence="2">
    <location>
        <begin position="1174"/>
        <end position="1194"/>
    </location>
</feature>
<evidence type="ECO:0000256" key="2">
    <source>
        <dbReference type="SAM" id="MobiDB-lite"/>
    </source>
</evidence>
<keyword evidence="3" id="KW-0812">Transmembrane</keyword>
<dbReference type="PANTHER" id="PTHR10582">
    <property type="entry name" value="TRANSIENT RECEPTOR POTENTIAL ION CHANNEL PROTEIN"/>
    <property type="match status" value="1"/>
</dbReference>
<feature type="transmembrane region" description="Helical" evidence="3">
    <location>
        <begin position="944"/>
        <end position="964"/>
    </location>
</feature>
<organism evidence="4 5">
    <name type="scientific">Diversispora epigaea</name>
    <dbReference type="NCBI Taxonomy" id="1348612"/>
    <lineage>
        <taxon>Eukaryota</taxon>
        <taxon>Fungi</taxon>
        <taxon>Fungi incertae sedis</taxon>
        <taxon>Mucoromycota</taxon>
        <taxon>Glomeromycotina</taxon>
        <taxon>Glomeromycetes</taxon>
        <taxon>Diversisporales</taxon>
        <taxon>Diversisporaceae</taxon>
        <taxon>Diversispora</taxon>
    </lineage>
</organism>
<feature type="transmembrane region" description="Helical" evidence="3">
    <location>
        <begin position="971"/>
        <end position="1004"/>
    </location>
</feature>
<evidence type="ECO:0000313" key="5">
    <source>
        <dbReference type="Proteomes" id="UP000266861"/>
    </source>
</evidence>
<keyword evidence="5" id="KW-1185">Reference proteome</keyword>
<feature type="transmembrane region" description="Helical" evidence="3">
    <location>
        <begin position="1077"/>
        <end position="1099"/>
    </location>
</feature>
<accession>A0A397JBF6</accession>
<dbReference type="OrthoDB" id="2352140at2759"/>
<gene>
    <name evidence="4" type="ORF">Glove_97g62</name>
</gene>
<reference evidence="4 5" key="1">
    <citation type="submission" date="2018-08" db="EMBL/GenBank/DDBJ databases">
        <title>Genome and evolution of the arbuscular mycorrhizal fungus Diversispora epigaea (formerly Glomus versiforme) and its bacterial endosymbionts.</title>
        <authorList>
            <person name="Sun X."/>
            <person name="Fei Z."/>
            <person name="Harrison M."/>
        </authorList>
    </citation>
    <scope>NUCLEOTIDE SEQUENCE [LARGE SCALE GENOMIC DNA]</scope>
    <source>
        <strain evidence="4 5">IT104</strain>
    </source>
</reference>
<protein>
    <recommendedName>
        <fullName evidence="6">Ion transport domain-containing protein</fullName>
    </recommendedName>
</protein>
<sequence length="1295" mass="151921">MIFNEYHIQISYSQNMLTEHYSSFLNKNDKVSSGKSITSSTEKDSLFFGSRIAISPDGKKIVTFSPETHEFKLYDVDHLSSSKSIPTPRSVTNDEHLCWSIAISNCVDYDLGERLIGLSCFDVRGLRNDLMCGDDEGDLESGDKYFCPQTWVISTTDVNEIYTSSIGGVVRFLDSDDSPLKNKTVIIIVNASGIFKETMNHTKRKQRFFSRSSKIEQFELPQLSNHHLLSREHWQNSCIIKNHFMIHSFKDRQQIIEMYSLNTGDLEMLFKRHESSLAPNMIHGSPIFSISQNENILAFCRGTASITLYFMENGLEITTKQLEGQRGIYKIVDINFIDDDSKLLIVLEKEDRQLLIFVVWDLFTTFKNSIRQINYSEILKPQKIDVTHRLMNSHGKMFAVKDNGDIFSVLDHPDVAKIRNPPAKAMTKIDIITRDHTIYLDSTESTQLIISSNTIQVWKYRNNNTTIEKLDKRDRVLEYIWARKKTMNVQELRIGEREFVLKVSVPSAKCSTLSKLMTIHWPNNVNVLEEACQALYVLREKNRIEAGHENVNQIKYLIECTQRLVRKYITKYGIFRLTSIRYPIMKYLIKGYQESLIKHILNKKINSKNSNIYIPRLYKWTGEDNNSPTTEISKSDLHHAISCIQERGDSSMILKYLIDYYADNTKEYNNYGWMFTVTNAIPLLYDCHLREFVQYLFKKPCFGITEAYTSPLHITPQDQRKGNNAAVLYSLEVKPRLIPKFHNTLWFFLKNLFTRLQTSRNDRKIYIVPLPNFTVYPSPEDFEDHNKNYFWFLLTFFQISLWPRRKVINNTKKMSPFLRVIHEEKEKGYEIYRTPTIMAVLDFKWSTARRYVIHHIIIYTLYAISYTLVFETHSTITSTICFSVYYYTGMHLILTEIVQLKREGWYRYMNIYNIFDLGSVLLPLANFIYLYYFEENILPDSVFIPIHAFTDLVMWFEVLFLLRYFQSPGRFVYMIISILNTVLPFFAFTLSAVVLVGHAIFVLLEDYSNSNLQFPTCQIKDTSNSNSYSNITIYQNIDKSSRLDNYYSSFVLSVEAIFFWTNGRWNQLGQLDNYVENLMSILGSIILVLIFQNLLIAFMNGTFDEANKESRTAAYRYRTERIEALEKPFSKKDNPRYIYYIPDPDMIDTWLRETKKDEEQKLRLMGENLADLTDFDDDCDDDNDDDDQDNPPYPKKYRHIKNGIIDKISFIDEENFPLNVASSKLDKKSQRYWKSNKLLQNVIYNETLFEGSTSNVDDQLSMRKRLDNLENEFKTRYRGIEQDLKTILKTIENFK</sequence>
<dbReference type="PANTHER" id="PTHR10582:SF2">
    <property type="entry name" value="INACTIVE"/>
    <property type="match status" value="1"/>
</dbReference>